<organism evidence="1 2">
    <name type="scientific">Heyndrickxia coagulans</name>
    <name type="common">Weizmannia coagulans</name>
    <dbReference type="NCBI Taxonomy" id="1398"/>
    <lineage>
        <taxon>Bacteria</taxon>
        <taxon>Bacillati</taxon>
        <taxon>Bacillota</taxon>
        <taxon>Bacilli</taxon>
        <taxon>Bacillales</taxon>
        <taxon>Bacillaceae</taxon>
        <taxon>Heyndrickxia</taxon>
    </lineage>
</organism>
<dbReference type="EMBL" id="CP010525">
    <property type="protein sequence ID" value="AJO24582.1"/>
    <property type="molecule type" value="Genomic_DNA"/>
</dbReference>
<evidence type="ECO:0000313" key="2">
    <source>
        <dbReference type="Proteomes" id="UP000032024"/>
    </source>
</evidence>
<evidence type="ECO:0000313" key="1">
    <source>
        <dbReference type="EMBL" id="AJO24582.1"/>
    </source>
</evidence>
<dbReference type="AlphaFoldDB" id="A0AAN0T807"/>
<proteinExistence type="predicted"/>
<name>A0AAN0T807_HEYCO</name>
<accession>A0AAN0T807</accession>
<protein>
    <submittedName>
        <fullName evidence="1">Uncharacterized protein</fullName>
    </submittedName>
</protein>
<dbReference type="Proteomes" id="UP000032024">
    <property type="component" value="Chromosome"/>
</dbReference>
<reference evidence="2" key="1">
    <citation type="submission" date="2015-01" db="EMBL/GenBank/DDBJ databases">
        <title>Comparative genome analysis of Bacillus coagulans HM-08, Clostridium butyricum HM-68, Bacillus subtilis HM-66 and Bacillus paralicheniformis BL-09.</title>
        <authorList>
            <person name="Zhang H."/>
        </authorList>
    </citation>
    <scope>NUCLEOTIDE SEQUENCE [LARGE SCALE GENOMIC DNA]</scope>
    <source>
        <strain evidence="2">HM-08</strain>
    </source>
</reference>
<keyword evidence="2" id="KW-1185">Reference proteome</keyword>
<sequence>MRKSVSGEKGSRGVSILLPYFLMKNSKNIHRQDRKNL</sequence>
<gene>
    <name evidence="1" type="ORF">SB48_HM08orf06015</name>
</gene>